<proteinExistence type="predicted"/>
<keyword evidence="2" id="KW-1185">Reference proteome</keyword>
<dbReference type="Proteomes" id="UP000286415">
    <property type="component" value="Unassembled WGS sequence"/>
</dbReference>
<reference evidence="1 2" key="2">
    <citation type="journal article" date="2021" name="Genomics">
        <title>High-quality reference genome for Clonorchis sinensis.</title>
        <authorList>
            <person name="Young N.D."/>
            <person name="Stroehlein A.J."/>
            <person name="Kinkar L."/>
            <person name="Wang T."/>
            <person name="Sohn W.M."/>
            <person name="Chang B.C.H."/>
            <person name="Kaur P."/>
            <person name="Weisz D."/>
            <person name="Dudchenko O."/>
            <person name="Aiden E.L."/>
            <person name="Korhonen P.K."/>
            <person name="Gasser R.B."/>
        </authorList>
    </citation>
    <scope>NUCLEOTIDE SEQUENCE [LARGE SCALE GENOMIC DNA]</scope>
    <source>
        <strain evidence="1">Cs-k2</strain>
    </source>
</reference>
<dbReference type="EMBL" id="NIRI02000056">
    <property type="protein sequence ID" value="KAG5443128.1"/>
    <property type="molecule type" value="Genomic_DNA"/>
</dbReference>
<organism evidence="1 2">
    <name type="scientific">Clonorchis sinensis</name>
    <name type="common">Chinese liver fluke</name>
    <dbReference type="NCBI Taxonomy" id="79923"/>
    <lineage>
        <taxon>Eukaryota</taxon>
        <taxon>Metazoa</taxon>
        <taxon>Spiralia</taxon>
        <taxon>Lophotrochozoa</taxon>
        <taxon>Platyhelminthes</taxon>
        <taxon>Trematoda</taxon>
        <taxon>Digenea</taxon>
        <taxon>Opisthorchiida</taxon>
        <taxon>Opisthorchiata</taxon>
        <taxon>Opisthorchiidae</taxon>
        <taxon>Clonorchis</taxon>
    </lineage>
</organism>
<reference evidence="1 2" key="1">
    <citation type="journal article" date="2018" name="Biotechnol. Adv.">
        <title>Improved genomic resources and new bioinformatic workflow for the carcinogenic parasite Clonorchis sinensis: Biotechnological implications.</title>
        <authorList>
            <person name="Wang D."/>
            <person name="Korhonen P.K."/>
            <person name="Gasser R.B."/>
            <person name="Young N.D."/>
        </authorList>
    </citation>
    <scope>NUCLEOTIDE SEQUENCE [LARGE SCALE GENOMIC DNA]</scope>
    <source>
        <strain evidence="1">Cs-k2</strain>
    </source>
</reference>
<gene>
    <name evidence="1" type="ORF">CSKR_108541</name>
</gene>
<accession>A0A419QHS5</accession>
<dbReference type="InParanoid" id="A0A419QHS5"/>
<dbReference type="AlphaFoldDB" id="A0A419QHS5"/>
<name>A0A419QHS5_CLOSI</name>
<sequence length="117" mass="13273">MSRFGVGNTTERPENTLVPVWFQSKLVEPQMMSKCLHFSSSEMKTKGLQKQSECFIQAARKRLYAYAELNLIIGQGSKTLICILFTKLNIHLVLKRIFLNFPGCSLTVTQMQANATK</sequence>
<protein>
    <submittedName>
        <fullName evidence="1">Uncharacterized protein</fullName>
    </submittedName>
</protein>
<evidence type="ECO:0000313" key="2">
    <source>
        <dbReference type="Proteomes" id="UP000286415"/>
    </source>
</evidence>
<comment type="caution">
    <text evidence="1">The sequence shown here is derived from an EMBL/GenBank/DDBJ whole genome shotgun (WGS) entry which is preliminary data.</text>
</comment>
<evidence type="ECO:0000313" key="1">
    <source>
        <dbReference type="EMBL" id="KAG5443128.1"/>
    </source>
</evidence>